<evidence type="ECO:0008006" key="5">
    <source>
        <dbReference type="Google" id="ProtNLM"/>
    </source>
</evidence>
<gene>
    <name evidence="3" type="ORF">HNR10_003711</name>
</gene>
<reference evidence="3 4" key="1">
    <citation type="submission" date="2020-07" db="EMBL/GenBank/DDBJ databases">
        <title>Sequencing the genomes of 1000 actinobacteria strains.</title>
        <authorList>
            <person name="Klenk H.-P."/>
        </authorList>
    </citation>
    <scope>NUCLEOTIDE SEQUENCE [LARGE SCALE GENOMIC DNA]</scope>
    <source>
        <strain evidence="3 4">DSM 44442</strain>
    </source>
</reference>
<keyword evidence="2" id="KW-0812">Transmembrane</keyword>
<evidence type="ECO:0000256" key="1">
    <source>
        <dbReference type="SAM" id="MobiDB-lite"/>
    </source>
</evidence>
<feature type="transmembrane region" description="Helical" evidence="2">
    <location>
        <begin position="25"/>
        <end position="48"/>
    </location>
</feature>
<feature type="compositionally biased region" description="Acidic residues" evidence="1">
    <location>
        <begin position="315"/>
        <end position="329"/>
    </location>
</feature>
<dbReference type="InterPro" id="IPR021235">
    <property type="entry name" value="DUF2637"/>
</dbReference>
<feature type="compositionally biased region" description="Basic and acidic residues" evidence="1">
    <location>
        <begin position="290"/>
        <end position="300"/>
    </location>
</feature>
<keyword evidence="2" id="KW-0472">Membrane</keyword>
<feature type="compositionally biased region" description="Acidic residues" evidence="1">
    <location>
        <begin position="246"/>
        <end position="267"/>
    </location>
</feature>
<feature type="transmembrane region" description="Helical" evidence="2">
    <location>
        <begin position="96"/>
        <end position="117"/>
    </location>
</feature>
<feature type="compositionally biased region" description="Low complexity" evidence="1">
    <location>
        <begin position="303"/>
        <end position="313"/>
    </location>
</feature>
<feature type="region of interest" description="Disordered" evidence="1">
    <location>
        <begin position="160"/>
        <end position="774"/>
    </location>
</feature>
<keyword evidence="2" id="KW-1133">Transmembrane helix</keyword>
<name>A0A7Z0ER58_9ACTN</name>
<feature type="compositionally biased region" description="Acidic residues" evidence="1">
    <location>
        <begin position="437"/>
        <end position="446"/>
    </location>
</feature>
<feature type="compositionally biased region" description="Basic and acidic residues" evidence="1">
    <location>
        <begin position="712"/>
        <end position="729"/>
    </location>
</feature>
<dbReference type="RefSeq" id="WP_246406287.1">
    <property type="nucleotide sequence ID" value="NZ_JACCFS010000001.1"/>
</dbReference>
<feature type="transmembrane region" description="Helical" evidence="2">
    <location>
        <begin position="68"/>
        <end position="87"/>
    </location>
</feature>
<feature type="compositionally biased region" description="Basic and acidic residues" evidence="1">
    <location>
        <begin position="565"/>
        <end position="595"/>
    </location>
</feature>
<dbReference type="Pfam" id="PF10935">
    <property type="entry name" value="DUF2637"/>
    <property type="match status" value="1"/>
</dbReference>
<dbReference type="EMBL" id="JACCFS010000001">
    <property type="protein sequence ID" value="NYJ35830.1"/>
    <property type="molecule type" value="Genomic_DNA"/>
</dbReference>
<feature type="region of interest" description="Disordered" evidence="1">
    <location>
        <begin position="1"/>
        <end position="21"/>
    </location>
</feature>
<organism evidence="3 4">
    <name type="scientific">Nocardiopsis aegyptia</name>
    <dbReference type="NCBI Taxonomy" id="220378"/>
    <lineage>
        <taxon>Bacteria</taxon>
        <taxon>Bacillati</taxon>
        <taxon>Actinomycetota</taxon>
        <taxon>Actinomycetes</taxon>
        <taxon>Streptosporangiales</taxon>
        <taxon>Nocardiopsidaceae</taxon>
        <taxon>Nocardiopsis</taxon>
    </lineage>
</organism>
<evidence type="ECO:0000313" key="3">
    <source>
        <dbReference type="EMBL" id="NYJ35830.1"/>
    </source>
</evidence>
<feature type="compositionally biased region" description="Basic and acidic residues" evidence="1">
    <location>
        <begin position="660"/>
        <end position="692"/>
    </location>
</feature>
<proteinExistence type="predicted"/>
<comment type="caution">
    <text evidence="3">The sequence shown here is derived from an EMBL/GenBank/DDBJ whole genome shotgun (WGS) entry which is preliminary data.</text>
</comment>
<protein>
    <recommendedName>
        <fullName evidence="5">DUF2637 domain-containing protein</fullName>
    </recommendedName>
</protein>
<feature type="compositionally biased region" description="Acidic residues" evidence="1">
    <location>
        <begin position="701"/>
        <end position="711"/>
    </location>
</feature>
<dbReference type="Proteomes" id="UP000572051">
    <property type="component" value="Unassembled WGS sequence"/>
</dbReference>
<sequence>MAMAPYNNAPETGTRNSRPAGRGSGAGALVGGALFVGVIAVCALVISYHGIFQFARYGGHEGSPLAHVFPATYALLVLMAFWVSYMLREARPRQRLWVDVILIPALVLLAAGAMLLNNFELVESVNQRVANVIVAVAPLAALLIAFLLWLTVRAHIRRRRRAPSRPRPAEDRTTVLPARAVAPPEDEFDEDEDEGDDPLSTRLLRLGAADDTVIRPSPAARPAAPEEDDAPPVGRLHAQPVAPADDVPEEDDAETASEAPGPEEPEAPEARGPEEPEASVPTVPLPRRASRGDNPIKRAAETVPVVPGAARPAPVEDDDEPAVADDLADEGFLHEPPPGDPTTDEAEAPPAVPEPPAVEEAQAPEPGPAPMLLAQDDEDEEPTAPLTGPAMPGEERFQPGAADPDEPEDLGVRDEHRESAPSSPPEAQVEPHTSADDPVDEAESDEPAPHLDPAVVVDATPAGSSTTVEPAPYLDPTTDEDVSPTEPPASDVDATPTEPRIPDEPAPYLDPTADEDGTAVESPTTDEPSPGGDLWEPPREEPDTSALDDYVPPVWTPPGEDPEESHESGGPDRTDAAAEREEQAFAPALDHDTGPEVRAAFRIGPPSAPEASGAVPPAPPRPSVEPRAPRTPRFSGTVPPGAARPGPEPEPEPAVPEDTAPDRGPRPEAPRTPEPEPMAERDPEATPDRGRTAEQNAEQGPEPEPESSTDPEPERRSQPPPHAEPERPVLRKRPLRTPVEKRAMAFKPPRPPMPDFTAEPPSRRVRSEPLRPEE</sequence>
<keyword evidence="4" id="KW-1185">Reference proteome</keyword>
<feature type="compositionally biased region" description="Basic and acidic residues" evidence="1">
    <location>
        <begin position="410"/>
        <end position="419"/>
    </location>
</feature>
<accession>A0A7Z0ER58</accession>
<feature type="transmembrane region" description="Helical" evidence="2">
    <location>
        <begin position="129"/>
        <end position="152"/>
    </location>
</feature>
<dbReference type="AlphaFoldDB" id="A0A7Z0ER58"/>
<evidence type="ECO:0000313" key="4">
    <source>
        <dbReference type="Proteomes" id="UP000572051"/>
    </source>
</evidence>
<evidence type="ECO:0000256" key="2">
    <source>
        <dbReference type="SAM" id="Phobius"/>
    </source>
</evidence>
<feature type="compositionally biased region" description="Acidic residues" evidence="1">
    <location>
        <begin position="184"/>
        <end position="197"/>
    </location>
</feature>
<feature type="compositionally biased region" description="Basic and acidic residues" evidence="1">
    <location>
        <begin position="761"/>
        <end position="774"/>
    </location>
</feature>